<dbReference type="SUPFAM" id="SSF52172">
    <property type="entry name" value="CheY-like"/>
    <property type="match status" value="1"/>
</dbReference>
<reference evidence="10 11" key="1">
    <citation type="submission" date="2020-02" db="EMBL/GenBank/DDBJ databases">
        <title>Whole genome sequence of Halogeometricum borinquense strain wsp4.</title>
        <authorList>
            <person name="Verma D.K."/>
            <person name="Gopal K."/>
            <person name="Prasad E.S."/>
        </authorList>
    </citation>
    <scope>NUCLEOTIDE SEQUENCE [LARGE SCALE GENOMIC DNA]</scope>
    <source>
        <strain evidence="11">wsp4</strain>
    </source>
</reference>
<dbReference type="Gene3D" id="3.40.50.2300">
    <property type="match status" value="1"/>
</dbReference>
<evidence type="ECO:0000256" key="7">
    <source>
        <dbReference type="SAM" id="MobiDB-lite"/>
    </source>
</evidence>
<dbReference type="InterPro" id="IPR011006">
    <property type="entry name" value="CheY-like_superfamily"/>
</dbReference>
<proteinExistence type="predicted"/>
<evidence type="ECO:0000256" key="3">
    <source>
        <dbReference type="ARBA" id="ARBA00023015"/>
    </source>
</evidence>
<dbReference type="PANTHER" id="PTHR48111">
    <property type="entry name" value="REGULATOR OF RPOS"/>
    <property type="match status" value="1"/>
</dbReference>
<dbReference type="EMBL" id="CP048739">
    <property type="protein sequence ID" value="QIB75767.1"/>
    <property type="molecule type" value="Genomic_DNA"/>
</dbReference>
<accession>A0A6C0UKI7</accession>
<evidence type="ECO:0000259" key="9">
    <source>
        <dbReference type="PROSITE" id="PS50112"/>
    </source>
</evidence>
<organism evidence="10 11">
    <name type="scientific">Halogeometricum borinquense</name>
    <dbReference type="NCBI Taxonomy" id="60847"/>
    <lineage>
        <taxon>Archaea</taxon>
        <taxon>Methanobacteriati</taxon>
        <taxon>Methanobacteriota</taxon>
        <taxon>Stenosarchaea group</taxon>
        <taxon>Halobacteria</taxon>
        <taxon>Halobacteriales</taxon>
        <taxon>Haloferacaceae</taxon>
        <taxon>Halogeometricum</taxon>
    </lineage>
</organism>
<gene>
    <name evidence="10" type="ORF">G3I44_16670</name>
</gene>
<keyword evidence="2" id="KW-0902">Two-component regulatory system</keyword>
<dbReference type="Proteomes" id="UP000465846">
    <property type="component" value="Chromosome"/>
</dbReference>
<dbReference type="InterPro" id="IPR001789">
    <property type="entry name" value="Sig_transdc_resp-reg_receiver"/>
</dbReference>
<keyword evidence="1 6" id="KW-0597">Phosphoprotein</keyword>
<dbReference type="InterPro" id="IPR000014">
    <property type="entry name" value="PAS"/>
</dbReference>
<evidence type="ECO:0000256" key="2">
    <source>
        <dbReference type="ARBA" id="ARBA00023012"/>
    </source>
</evidence>
<feature type="domain" description="PAS" evidence="9">
    <location>
        <begin position="156"/>
        <end position="226"/>
    </location>
</feature>
<evidence type="ECO:0000256" key="1">
    <source>
        <dbReference type="ARBA" id="ARBA00022553"/>
    </source>
</evidence>
<feature type="modified residue" description="4-aspartylphosphate" evidence="6">
    <location>
        <position position="76"/>
    </location>
</feature>
<evidence type="ECO:0000313" key="11">
    <source>
        <dbReference type="Proteomes" id="UP000465846"/>
    </source>
</evidence>
<dbReference type="RefSeq" id="WP_163487507.1">
    <property type="nucleotide sequence ID" value="NZ_CP048739.1"/>
</dbReference>
<feature type="compositionally biased region" description="Acidic residues" evidence="7">
    <location>
        <begin position="328"/>
        <end position="349"/>
    </location>
</feature>
<dbReference type="Pfam" id="PF00072">
    <property type="entry name" value="Response_reg"/>
    <property type="match status" value="1"/>
</dbReference>
<dbReference type="GO" id="GO:0032993">
    <property type="term" value="C:protein-DNA complex"/>
    <property type="evidence" value="ECO:0007669"/>
    <property type="project" value="TreeGrafter"/>
</dbReference>
<dbReference type="InterPro" id="IPR039420">
    <property type="entry name" value="WalR-like"/>
</dbReference>
<dbReference type="CDD" id="cd00130">
    <property type="entry name" value="PAS"/>
    <property type="match status" value="1"/>
</dbReference>
<feature type="domain" description="Response regulatory" evidence="8">
    <location>
        <begin position="24"/>
        <end position="141"/>
    </location>
</feature>
<dbReference type="Pfam" id="PF08448">
    <property type="entry name" value="PAS_4"/>
    <property type="match status" value="1"/>
</dbReference>
<dbReference type="SUPFAM" id="SSF55785">
    <property type="entry name" value="PYP-like sensor domain (PAS domain)"/>
    <property type="match status" value="1"/>
</dbReference>
<dbReference type="GeneID" id="44081069"/>
<dbReference type="GO" id="GO:0000156">
    <property type="term" value="F:phosphorelay response regulator activity"/>
    <property type="evidence" value="ECO:0007669"/>
    <property type="project" value="TreeGrafter"/>
</dbReference>
<dbReference type="SMART" id="SM00448">
    <property type="entry name" value="REC"/>
    <property type="match status" value="1"/>
</dbReference>
<evidence type="ECO:0000313" key="10">
    <source>
        <dbReference type="EMBL" id="QIB75767.1"/>
    </source>
</evidence>
<keyword evidence="3" id="KW-0805">Transcription regulation</keyword>
<dbReference type="PANTHER" id="PTHR48111:SF1">
    <property type="entry name" value="TWO-COMPONENT RESPONSE REGULATOR ORR33"/>
    <property type="match status" value="1"/>
</dbReference>
<dbReference type="PROSITE" id="PS50112">
    <property type="entry name" value="PAS"/>
    <property type="match status" value="1"/>
</dbReference>
<dbReference type="GO" id="GO:0000976">
    <property type="term" value="F:transcription cis-regulatory region binding"/>
    <property type="evidence" value="ECO:0007669"/>
    <property type="project" value="TreeGrafter"/>
</dbReference>
<dbReference type="NCBIfam" id="TIGR00229">
    <property type="entry name" value="sensory_box"/>
    <property type="match status" value="1"/>
</dbReference>
<dbReference type="Gene3D" id="3.30.450.20">
    <property type="entry name" value="PAS domain"/>
    <property type="match status" value="1"/>
</dbReference>
<dbReference type="InterPro" id="IPR035965">
    <property type="entry name" value="PAS-like_dom_sf"/>
</dbReference>
<evidence type="ECO:0000259" key="8">
    <source>
        <dbReference type="PROSITE" id="PS50110"/>
    </source>
</evidence>
<evidence type="ECO:0000256" key="4">
    <source>
        <dbReference type="ARBA" id="ARBA00023125"/>
    </source>
</evidence>
<dbReference type="GO" id="GO:0005829">
    <property type="term" value="C:cytosol"/>
    <property type="evidence" value="ECO:0007669"/>
    <property type="project" value="TreeGrafter"/>
</dbReference>
<dbReference type="GO" id="GO:0006355">
    <property type="term" value="P:regulation of DNA-templated transcription"/>
    <property type="evidence" value="ECO:0007669"/>
    <property type="project" value="TreeGrafter"/>
</dbReference>
<name>A0A6C0UKI7_9EURY</name>
<evidence type="ECO:0000256" key="5">
    <source>
        <dbReference type="ARBA" id="ARBA00023163"/>
    </source>
</evidence>
<dbReference type="PROSITE" id="PS50110">
    <property type="entry name" value="RESPONSE_REGULATORY"/>
    <property type="match status" value="1"/>
</dbReference>
<feature type="region of interest" description="Disordered" evidence="7">
    <location>
        <begin position="323"/>
        <end position="349"/>
    </location>
</feature>
<dbReference type="AlphaFoldDB" id="A0A6C0UKI7"/>
<protein>
    <submittedName>
        <fullName evidence="10">Response regulator</fullName>
    </submittedName>
</protein>
<dbReference type="CDD" id="cd00156">
    <property type="entry name" value="REC"/>
    <property type="match status" value="1"/>
</dbReference>
<evidence type="ECO:0000256" key="6">
    <source>
        <dbReference type="PROSITE-ProRule" id="PRU00169"/>
    </source>
</evidence>
<dbReference type="InterPro" id="IPR013656">
    <property type="entry name" value="PAS_4"/>
</dbReference>
<keyword evidence="4" id="KW-0238">DNA-binding</keyword>
<sequence length="349" mass="38487">MNGDGVGTSGVASPRTLDEKRQIQVLHVDDDPAFGDLTVARLERERSDGPAIRVESLADPTEALNQLEGTDCVVSDFEMPEMDGLELLDAVRERRPNLPFVLFTGKGSEQIASRAISAGVTDYLRKGGSSDRFDVLANRIRNAVARYRAEQEVEQSETRLRRIIDLLPQCIFLKDRSGQYLLMNRSGADTYGMKPTEIEGYHESELHSSEAAEKFRKEDLEILESGEPAYVPEQRRRTDDGSLVVERVQKVPFELNARGAKGVLGVVDDITAEFFREKRRKAALNEIEVIESALADARTASGESVSDAHNRCATSLERIRALLSNDGPLDDADAESDSPADSESDTTGE</sequence>
<keyword evidence="5" id="KW-0804">Transcription</keyword>